<reference evidence="2" key="1">
    <citation type="journal article" date="2024" name="Front. Bioeng. Biotechnol.">
        <title>Genome-scale model development and genomic sequencing of the oleaginous clade Lipomyces.</title>
        <authorList>
            <person name="Czajka J.J."/>
            <person name="Han Y."/>
            <person name="Kim J."/>
            <person name="Mondo S.J."/>
            <person name="Hofstad B.A."/>
            <person name="Robles A."/>
            <person name="Haridas S."/>
            <person name="Riley R."/>
            <person name="LaButti K."/>
            <person name="Pangilinan J."/>
            <person name="Andreopoulos W."/>
            <person name="Lipzen A."/>
            <person name="Yan J."/>
            <person name="Wang M."/>
            <person name="Ng V."/>
            <person name="Grigoriev I.V."/>
            <person name="Spatafora J.W."/>
            <person name="Magnuson J.K."/>
            <person name="Baker S.E."/>
            <person name="Pomraning K.R."/>
        </authorList>
    </citation>
    <scope>NUCLEOTIDE SEQUENCE [LARGE SCALE GENOMIC DNA]</scope>
    <source>
        <strain evidence="2">CBS 7786</strain>
    </source>
</reference>
<gene>
    <name evidence="1" type="ORF">V1525DRAFT_387647</name>
</gene>
<accession>A0ACC3T466</accession>
<proteinExistence type="predicted"/>
<comment type="caution">
    <text evidence="1">The sequence shown here is derived from an EMBL/GenBank/DDBJ whole genome shotgun (WGS) entry which is preliminary data.</text>
</comment>
<name>A0ACC3T466_LIPKO</name>
<evidence type="ECO:0000313" key="1">
    <source>
        <dbReference type="EMBL" id="KAK9238401.1"/>
    </source>
</evidence>
<dbReference type="Proteomes" id="UP001433508">
    <property type="component" value="Unassembled WGS sequence"/>
</dbReference>
<organism evidence="1 2">
    <name type="scientific">Lipomyces kononenkoae</name>
    <name type="common">Yeast</name>
    <dbReference type="NCBI Taxonomy" id="34357"/>
    <lineage>
        <taxon>Eukaryota</taxon>
        <taxon>Fungi</taxon>
        <taxon>Dikarya</taxon>
        <taxon>Ascomycota</taxon>
        <taxon>Saccharomycotina</taxon>
        <taxon>Lipomycetes</taxon>
        <taxon>Lipomycetales</taxon>
        <taxon>Lipomycetaceae</taxon>
        <taxon>Lipomyces</taxon>
    </lineage>
</organism>
<protein>
    <submittedName>
        <fullName evidence="1">Uncharacterized protein</fullName>
    </submittedName>
</protein>
<sequence>MSHEAGNLGGSGYMLLVIKWYQLLDHSLEFFVLESHIPAQTSLQLLFYPLHLMSTINIVNYYFYKGMLREDPTRLQSLISLAYQTARDRQLYRRLFSSGESQHSQILRNVSISESLEHPTTSREGRHERDPLGWHVTLCFKDEAHLSSGTHIASHGYVKGRGDLTFVQATHAGEKPDSHLRIRGKPVWPSEEELEVAPEIAYGHFPIPGSS</sequence>
<evidence type="ECO:0000313" key="2">
    <source>
        <dbReference type="Proteomes" id="UP001433508"/>
    </source>
</evidence>
<dbReference type="EMBL" id="MU971357">
    <property type="protein sequence ID" value="KAK9238401.1"/>
    <property type="molecule type" value="Genomic_DNA"/>
</dbReference>
<keyword evidence="2" id="KW-1185">Reference proteome</keyword>